<reference evidence="2 3" key="1">
    <citation type="submission" date="2019-08" db="EMBL/GenBank/DDBJ databases">
        <authorList>
            <person name="Chen S.-C."/>
            <person name="Lai M.-C."/>
            <person name="You Y.-T."/>
        </authorList>
    </citation>
    <scope>NUCLEOTIDE SEQUENCE [LARGE SCALE GENOMIC DNA]</scope>
    <source>
        <strain evidence="2 3">P2F9704a</strain>
    </source>
</reference>
<gene>
    <name evidence="2" type="ORF">FTO68_10885</name>
</gene>
<dbReference type="Proteomes" id="UP001524383">
    <property type="component" value="Unassembled WGS sequence"/>
</dbReference>
<accession>A0ABD4TKY5</accession>
<evidence type="ECO:0000313" key="2">
    <source>
        <dbReference type="EMBL" id="MCQ1539481.1"/>
    </source>
</evidence>
<dbReference type="InterPro" id="IPR000415">
    <property type="entry name" value="Nitroreductase-like"/>
</dbReference>
<dbReference type="AlphaFoldDB" id="A0ABD4TKY5"/>
<feature type="domain" description="Nitroreductase" evidence="1">
    <location>
        <begin position="70"/>
        <end position="243"/>
    </location>
</feature>
<dbReference type="InterPro" id="IPR052544">
    <property type="entry name" value="Bacteriocin_Proc_Enz"/>
</dbReference>
<dbReference type="RefSeq" id="WP_255333448.1">
    <property type="nucleotide sequence ID" value="NZ_VOTZ01000032.1"/>
</dbReference>
<comment type="caution">
    <text evidence="2">The sequence shown here is derived from an EMBL/GenBank/DDBJ whole genome shotgun (WGS) entry which is preliminary data.</text>
</comment>
<sequence>MTNPGKEFMEKTSYPDFSTFDMILRVPEPPPENPVPDNAKIIKLPSPKRIKFPEFSSRDALENWEPTEFFSRSSMNLKELSFLLWCMQGVKTVRDRETVIRNVPSSGRRHPINTYFVAGEVEGIPTGLYQYIPSKHQIALLREDSDLPFAMGTASMNFKMVTRAPVTFIWTVVPYRSVWALGNRGYRNVLIEAGHVCQALIMAAASIEYKVHPIDLFHDQMVTQLTGNDPASEWPLYLAAVGKTTPQY</sequence>
<dbReference type="Gene3D" id="3.40.109.10">
    <property type="entry name" value="NADH Oxidase"/>
    <property type="match status" value="1"/>
</dbReference>
<organism evidence="2 3">
    <name type="scientific">Methanocalculus taiwanensis</name>
    <dbReference type="NCBI Taxonomy" id="106207"/>
    <lineage>
        <taxon>Archaea</taxon>
        <taxon>Methanobacteriati</taxon>
        <taxon>Methanobacteriota</taxon>
        <taxon>Stenosarchaea group</taxon>
        <taxon>Methanomicrobia</taxon>
        <taxon>Methanomicrobiales</taxon>
        <taxon>Methanocalculaceae</taxon>
        <taxon>Methanocalculus</taxon>
    </lineage>
</organism>
<dbReference type="PANTHER" id="PTHR43745">
    <property type="entry name" value="NITROREDUCTASE MJ1384-RELATED"/>
    <property type="match status" value="1"/>
</dbReference>
<dbReference type="Pfam" id="PF00881">
    <property type="entry name" value="Nitroreductase"/>
    <property type="match status" value="1"/>
</dbReference>
<name>A0ABD4TKY5_9EURY</name>
<dbReference type="NCBIfam" id="TIGR03605">
    <property type="entry name" value="antibiot_sagB"/>
    <property type="match status" value="1"/>
</dbReference>
<keyword evidence="3" id="KW-1185">Reference proteome</keyword>
<dbReference type="CDD" id="cd02142">
    <property type="entry name" value="McbC_SagB-like_oxidoreductase"/>
    <property type="match status" value="1"/>
</dbReference>
<proteinExistence type="predicted"/>
<dbReference type="InterPro" id="IPR029479">
    <property type="entry name" value="Nitroreductase"/>
</dbReference>
<evidence type="ECO:0000313" key="3">
    <source>
        <dbReference type="Proteomes" id="UP001524383"/>
    </source>
</evidence>
<evidence type="ECO:0000259" key="1">
    <source>
        <dbReference type="Pfam" id="PF00881"/>
    </source>
</evidence>
<dbReference type="SUPFAM" id="SSF55469">
    <property type="entry name" value="FMN-dependent nitroreductase-like"/>
    <property type="match status" value="1"/>
</dbReference>
<protein>
    <submittedName>
        <fullName evidence="2">SagB/ThcOx family dehydrogenase</fullName>
    </submittedName>
</protein>
<dbReference type="EMBL" id="VOTZ01000032">
    <property type="protein sequence ID" value="MCQ1539481.1"/>
    <property type="molecule type" value="Genomic_DNA"/>
</dbReference>
<dbReference type="PANTHER" id="PTHR43745:SF2">
    <property type="entry name" value="NITROREDUCTASE MJ1384-RELATED"/>
    <property type="match status" value="1"/>
</dbReference>
<dbReference type="InterPro" id="IPR020051">
    <property type="entry name" value="SagB-type_dehydrogenase"/>
</dbReference>